<dbReference type="GO" id="GO:0005524">
    <property type="term" value="F:ATP binding"/>
    <property type="evidence" value="ECO:0007669"/>
    <property type="project" value="InterPro"/>
</dbReference>
<dbReference type="WBParaSite" id="ASIM_0001145801-mRNA-1">
    <property type="protein sequence ID" value="ASIM_0001145801-mRNA-1"/>
    <property type="gene ID" value="ASIM_0001145801"/>
</dbReference>
<dbReference type="Gene3D" id="1.10.510.10">
    <property type="entry name" value="Transferase(Phosphotransferase) domain 1"/>
    <property type="match status" value="1"/>
</dbReference>
<evidence type="ECO:0000256" key="1">
    <source>
        <dbReference type="ARBA" id="ARBA00038349"/>
    </source>
</evidence>
<keyword evidence="5" id="KW-1185">Reference proteome</keyword>
<dbReference type="Pfam" id="PF00069">
    <property type="entry name" value="Pkinase"/>
    <property type="match status" value="1"/>
</dbReference>
<accession>A0A0M3JTT1</accession>
<dbReference type="SUPFAM" id="SSF56112">
    <property type="entry name" value="Protein kinase-like (PK-like)"/>
    <property type="match status" value="1"/>
</dbReference>
<dbReference type="EMBL" id="UYRR01031034">
    <property type="protein sequence ID" value="VDK44163.1"/>
    <property type="molecule type" value="Genomic_DNA"/>
</dbReference>
<dbReference type="FunFam" id="3.30.200.20:FF:000179">
    <property type="entry name" value="SCY1 like pseudokinase 2"/>
    <property type="match status" value="1"/>
</dbReference>
<reference evidence="4 5" key="2">
    <citation type="submission" date="2018-11" db="EMBL/GenBank/DDBJ databases">
        <authorList>
            <consortium name="Pathogen Informatics"/>
        </authorList>
    </citation>
    <scope>NUCLEOTIDE SEQUENCE [LARGE SCALE GENOMIC DNA]</scope>
</reference>
<dbReference type="CDD" id="cd14011">
    <property type="entry name" value="PK_SCY1_like"/>
    <property type="match status" value="1"/>
</dbReference>
<dbReference type="AlphaFoldDB" id="A0A0M3JTT1"/>
<dbReference type="GO" id="GO:0004672">
    <property type="term" value="F:protein kinase activity"/>
    <property type="evidence" value="ECO:0007669"/>
    <property type="project" value="InterPro"/>
</dbReference>
<dbReference type="Gene3D" id="1.25.10.10">
    <property type="entry name" value="Leucine-rich Repeat Variant"/>
    <property type="match status" value="1"/>
</dbReference>
<sequence>MLKMRSRDALRSHANNHCDARLRGLRVRLQTRKMDYLNKLRSTVTSVAAQVSNALPGNPVTRDYEIVSQIASAGPGLSWKIYAARKHSTKQAVAVWLFEKKDLDRWPRHERELFIDVLKRGVSQLTRLRHPRILVIEHPLEESRDSFAFCTEPIFASLANCLGRYENIPSGMPSHLADFELLDIEIRHGLFQLAEALSFLHIDARMLHRNICPESVIVNEKGAWKLAGFDFSVQATTSANGQMQFDMIEWNERTMSLVQPSLDYLAPEYILGGRCDTYADIFSLGILSIAVFNRCRPPFDHRNSIDTFRKNAEKLKALPNSVLVNLPAQLRDDVKMCLNFTPDLRPDATQFSKIIYFDDATMKTFNYLDSLCQMDNAQKMQFFKALPQVLKNFPKRPLLQKVLPYLSAEFTTADLIPFILPSIFLIAEQSTDSEFASVILPQLIPVFSMDRPYQIVLMLLQKMELLLQKTREDDIKRYVLPLIYNALSNEITKIQELCLSIIPNVGKLVDRDSMKTHLLPKLLRLAMEDGVLSVRVQALICLGKLLPTLEPWMVSDQILPSLSKINSKEPGVLMAILGIYKLAYENTRFGISREQCARSVLPFLITTSVENTLNLHQFEQFFAMIHVMLKKVETEQRQRLEQLSASQEEQRNILDFNEVIANTEAKRNVGPLSLEEKKRLAAEQEQNVRMRAQPSILQPSSGQSASVSKNISISNQMKPVPKSALPMDSLLDSPLTTSLLPPSTLAANQTSASVATPAIDLSEFLTPSLSKASMPAVKCTSWDVSCALNATKIGSNSSNYINFPATPAFGAAPSIEQQFGGNLNFSSSSSSAISALPQPPQSQNPVHRQSMSSTGRGTLQSSFTNLRPNHPTSSSNSAKRDLSAFDNLLSFQKSSFNSSSSAGNMPVNNMMMIQSKNLNVPFEQKPKKITTNGKDPFANLFT</sequence>
<feature type="compositionally biased region" description="Polar residues" evidence="2">
    <location>
        <begin position="844"/>
        <end position="877"/>
    </location>
</feature>
<dbReference type="SMART" id="SM00220">
    <property type="entry name" value="S_TKc"/>
    <property type="match status" value="1"/>
</dbReference>
<dbReference type="InterPro" id="IPR011989">
    <property type="entry name" value="ARM-like"/>
</dbReference>
<dbReference type="SUPFAM" id="SSF48371">
    <property type="entry name" value="ARM repeat"/>
    <property type="match status" value="1"/>
</dbReference>
<evidence type="ECO:0000259" key="3">
    <source>
        <dbReference type="PROSITE" id="PS50011"/>
    </source>
</evidence>
<dbReference type="PANTHER" id="PTHR12984">
    <property type="entry name" value="SCY1-RELATED S/T PROTEIN KINASE-LIKE"/>
    <property type="match status" value="1"/>
</dbReference>
<evidence type="ECO:0000256" key="2">
    <source>
        <dbReference type="SAM" id="MobiDB-lite"/>
    </source>
</evidence>
<dbReference type="InterPro" id="IPR051177">
    <property type="entry name" value="CIK-Related_Protein"/>
</dbReference>
<feature type="region of interest" description="Disordered" evidence="2">
    <location>
        <begin position="830"/>
        <end position="879"/>
    </location>
</feature>
<reference evidence="6" key="1">
    <citation type="submission" date="2016-04" db="UniProtKB">
        <authorList>
            <consortium name="WormBaseParasite"/>
        </authorList>
    </citation>
    <scope>IDENTIFICATION</scope>
</reference>
<name>A0A0M3JTT1_ANISI</name>
<organism evidence="6">
    <name type="scientific">Anisakis simplex</name>
    <name type="common">Herring worm</name>
    <dbReference type="NCBI Taxonomy" id="6269"/>
    <lineage>
        <taxon>Eukaryota</taxon>
        <taxon>Metazoa</taxon>
        <taxon>Ecdysozoa</taxon>
        <taxon>Nematoda</taxon>
        <taxon>Chromadorea</taxon>
        <taxon>Rhabditida</taxon>
        <taxon>Spirurina</taxon>
        <taxon>Ascaridomorpha</taxon>
        <taxon>Ascaridoidea</taxon>
        <taxon>Anisakidae</taxon>
        <taxon>Anisakis</taxon>
        <taxon>Anisakis simplex complex</taxon>
    </lineage>
</organism>
<dbReference type="OrthoDB" id="79687at2759"/>
<protein>
    <submittedName>
        <fullName evidence="6">SCY1-like protein 2 (inferred by orthology to a human protein)</fullName>
    </submittedName>
</protein>
<dbReference type="PROSITE" id="PS50011">
    <property type="entry name" value="PROTEIN_KINASE_DOM"/>
    <property type="match status" value="1"/>
</dbReference>
<evidence type="ECO:0000313" key="5">
    <source>
        <dbReference type="Proteomes" id="UP000267096"/>
    </source>
</evidence>
<comment type="similarity">
    <text evidence="1">Belongs to the protein kinase superfamily.</text>
</comment>
<dbReference type="InterPro" id="IPR011009">
    <property type="entry name" value="Kinase-like_dom_sf"/>
</dbReference>
<dbReference type="Gene3D" id="3.30.200.20">
    <property type="entry name" value="Phosphorylase Kinase, domain 1"/>
    <property type="match status" value="1"/>
</dbReference>
<dbReference type="InterPro" id="IPR000719">
    <property type="entry name" value="Prot_kinase_dom"/>
</dbReference>
<evidence type="ECO:0000313" key="4">
    <source>
        <dbReference type="EMBL" id="VDK44163.1"/>
    </source>
</evidence>
<proteinExistence type="inferred from homology"/>
<dbReference type="Proteomes" id="UP000267096">
    <property type="component" value="Unassembled WGS sequence"/>
</dbReference>
<gene>
    <name evidence="4" type="ORF">ASIM_LOCUS11016</name>
</gene>
<dbReference type="InterPro" id="IPR016024">
    <property type="entry name" value="ARM-type_fold"/>
</dbReference>
<feature type="domain" description="Protein kinase" evidence="3">
    <location>
        <begin position="67"/>
        <end position="357"/>
    </location>
</feature>
<evidence type="ECO:0000313" key="6">
    <source>
        <dbReference type="WBParaSite" id="ASIM_0001145801-mRNA-1"/>
    </source>
</evidence>
<dbReference type="PANTHER" id="PTHR12984:SF6">
    <property type="entry name" value="SCY1-LIKE PROTEIN 2"/>
    <property type="match status" value="1"/>
</dbReference>